<protein>
    <submittedName>
        <fullName evidence="1">Uncharacterized protein</fullName>
    </submittedName>
</protein>
<dbReference type="AlphaFoldDB" id="A0A0E2BL50"/>
<accession>A0A0E2BL50</accession>
<proteinExistence type="predicted"/>
<sequence length="60" mass="7232">MKKLVVHVRKVIFKRKVGIPMYKAMRKICISGNQRCFLSLYKYAYSFSKISWFKIKGKHF</sequence>
<organism evidence="1 2">
    <name type="scientific">Leptospira santarosai str. MOR084</name>
    <dbReference type="NCBI Taxonomy" id="1049984"/>
    <lineage>
        <taxon>Bacteria</taxon>
        <taxon>Pseudomonadati</taxon>
        <taxon>Spirochaetota</taxon>
        <taxon>Spirochaetia</taxon>
        <taxon>Leptospirales</taxon>
        <taxon>Leptospiraceae</taxon>
        <taxon>Leptospira</taxon>
    </lineage>
</organism>
<evidence type="ECO:0000313" key="2">
    <source>
        <dbReference type="Proteomes" id="UP000006329"/>
    </source>
</evidence>
<dbReference type="EMBL" id="AHON02000001">
    <property type="protein sequence ID" value="EKO35915.1"/>
    <property type="molecule type" value="Genomic_DNA"/>
</dbReference>
<gene>
    <name evidence="1" type="ORF">LEP1GSC179_0208</name>
</gene>
<keyword evidence="2" id="KW-1185">Reference proteome</keyword>
<name>A0A0E2BL50_9LEPT</name>
<reference evidence="1" key="1">
    <citation type="submission" date="2012-10" db="EMBL/GenBank/DDBJ databases">
        <authorList>
            <person name="Harkins D.M."/>
            <person name="Durkin A.S."/>
            <person name="Brinkac L.M."/>
            <person name="Haft D.H."/>
            <person name="Selengut J.D."/>
            <person name="Sanka R."/>
            <person name="DePew J."/>
            <person name="Purushe J."/>
            <person name="Matthias M.A."/>
            <person name="Vinetz J.M."/>
            <person name="Sutton G.G."/>
            <person name="Nierman W.C."/>
            <person name="Fouts D.E."/>
        </authorList>
    </citation>
    <scope>NUCLEOTIDE SEQUENCE [LARGE SCALE GENOMIC DNA]</scope>
    <source>
        <strain evidence="1">MOR084</strain>
    </source>
</reference>
<evidence type="ECO:0000313" key="1">
    <source>
        <dbReference type="EMBL" id="EKO35915.1"/>
    </source>
</evidence>
<dbReference type="Proteomes" id="UP000006329">
    <property type="component" value="Unassembled WGS sequence"/>
</dbReference>
<comment type="caution">
    <text evidence="1">The sequence shown here is derived from an EMBL/GenBank/DDBJ whole genome shotgun (WGS) entry which is preliminary data.</text>
</comment>